<dbReference type="RefSeq" id="WP_181572968.1">
    <property type="nucleotide sequence ID" value="NZ_CP059322.2"/>
</dbReference>
<dbReference type="AlphaFoldDB" id="A0A7L6AZA2"/>
<evidence type="ECO:0008006" key="3">
    <source>
        <dbReference type="Google" id="ProtNLM"/>
    </source>
</evidence>
<evidence type="ECO:0000313" key="1">
    <source>
        <dbReference type="EMBL" id="QLQ34911.1"/>
    </source>
</evidence>
<gene>
    <name evidence="1" type="ORF">H1D33_03525</name>
</gene>
<evidence type="ECO:0000313" key="2">
    <source>
        <dbReference type="Proteomes" id="UP000510844"/>
    </source>
</evidence>
<reference evidence="1 2" key="2">
    <citation type="journal article" date="2021" name="Mar. Drugs">
        <title>A New Micromonospora Strain with Antibiotic Activity Isolated from the Microbiome of a Mid-Atlantic Deep-Sea Sponge.</title>
        <authorList>
            <person name="Back C.R."/>
            <person name="Stennett H.L."/>
            <person name="Williams S.E."/>
            <person name="Wang L."/>
            <person name="Ojeda Gomez J."/>
            <person name="Abdulle O.M."/>
            <person name="Duffy T."/>
            <person name="Neal C."/>
            <person name="Mantell J."/>
            <person name="Jepson M.A."/>
            <person name="Hendry K.R."/>
            <person name="Powell D."/>
            <person name="Stach J.E.M."/>
            <person name="Essex-Lopresti A.E."/>
            <person name="Willis C.L."/>
            <person name="Curnow P."/>
            <person name="Race P.R."/>
        </authorList>
    </citation>
    <scope>NUCLEOTIDE SEQUENCE [LARGE SCALE GENOMIC DNA]</scope>
    <source>
        <strain evidence="1 2">28ISP2-46</strain>
    </source>
</reference>
<sequence>MIRLDGRQYGTAPQIAAALGPDITVAMIRNWANPDREPRPLTRIRTGQTVYYPLDEAQAKEAEKYLSGLGRKRRLDERALTAASY</sequence>
<protein>
    <recommendedName>
        <fullName evidence="3">DNA-binding protein</fullName>
    </recommendedName>
</protein>
<dbReference type="Proteomes" id="UP000510844">
    <property type="component" value="Chromosome"/>
</dbReference>
<organism evidence="1 2">
    <name type="scientific">Micromonospora robiginosa</name>
    <dbReference type="NCBI Taxonomy" id="2749844"/>
    <lineage>
        <taxon>Bacteria</taxon>
        <taxon>Bacillati</taxon>
        <taxon>Actinomycetota</taxon>
        <taxon>Actinomycetes</taxon>
        <taxon>Micromonosporales</taxon>
        <taxon>Micromonosporaceae</taxon>
        <taxon>Micromonospora</taxon>
    </lineage>
</organism>
<dbReference type="EMBL" id="CP059322">
    <property type="protein sequence ID" value="QLQ34911.1"/>
    <property type="molecule type" value="Genomic_DNA"/>
</dbReference>
<keyword evidence="2" id="KW-1185">Reference proteome</keyword>
<reference evidence="2" key="1">
    <citation type="submission" date="2020-07" db="EMBL/GenBank/DDBJ databases">
        <title>A new Micromonospora strain with potent antibiotic activity isolated from the microbiome of a mid-Atlantic deep-sea sponge.</title>
        <authorList>
            <person name="Back C.R."/>
            <person name="Stennett H.L."/>
            <person name="Williams S.E."/>
            <person name="Wang L."/>
            <person name="Ojeda Gomez J."/>
            <person name="Abdulle O.M."/>
            <person name="Duffy T."/>
            <person name="Hendry K.R."/>
            <person name="Powell D."/>
            <person name="Stach J.E."/>
            <person name="Essex-Lopresti A.E."/>
            <person name="Willis C.L."/>
            <person name="Curnow P."/>
            <person name="Race P.R."/>
        </authorList>
    </citation>
    <scope>NUCLEOTIDE SEQUENCE [LARGE SCALE GENOMIC DNA]</scope>
    <source>
        <strain evidence="2">28ISP2-46</strain>
    </source>
</reference>
<accession>A0A7L6AZA2</accession>
<name>A0A7L6AZA2_9ACTN</name>
<proteinExistence type="predicted"/>
<dbReference type="KEGG" id="mfeu:H1D33_03525"/>